<dbReference type="EMBL" id="MDYL01000006">
    <property type="protein sequence ID" value="OQD75609.1"/>
    <property type="molecule type" value="Genomic_DNA"/>
</dbReference>
<dbReference type="AlphaFoldDB" id="A0A1V6PEU6"/>
<keyword evidence="2" id="KW-1133">Transmembrane helix</keyword>
<protein>
    <recommendedName>
        <fullName evidence="5">Integral membrane protein</fullName>
    </recommendedName>
</protein>
<evidence type="ECO:0000313" key="4">
    <source>
        <dbReference type="Proteomes" id="UP000191522"/>
    </source>
</evidence>
<dbReference type="STRING" id="69771.A0A1V6PEU6"/>
<feature type="transmembrane region" description="Helical" evidence="2">
    <location>
        <begin position="222"/>
        <end position="246"/>
    </location>
</feature>
<dbReference type="OMA" id="PFRDRLH"/>
<accession>A0A1V6PEU6</accession>
<keyword evidence="4" id="KW-1185">Reference proteome</keyword>
<proteinExistence type="predicted"/>
<dbReference type="Proteomes" id="UP000191522">
    <property type="component" value="Unassembled WGS sequence"/>
</dbReference>
<feature type="region of interest" description="Disordered" evidence="1">
    <location>
        <begin position="1"/>
        <end position="30"/>
    </location>
</feature>
<keyword evidence="2" id="KW-0472">Membrane</keyword>
<gene>
    <name evidence="3" type="ORF">PENDEC_c006G05329</name>
</gene>
<reference evidence="4" key="1">
    <citation type="journal article" date="2017" name="Nat. Microbiol.">
        <title>Global analysis of biosynthetic gene clusters reveals vast potential of secondary metabolite production in Penicillium species.</title>
        <authorList>
            <person name="Nielsen J.C."/>
            <person name="Grijseels S."/>
            <person name="Prigent S."/>
            <person name="Ji B."/>
            <person name="Dainat J."/>
            <person name="Nielsen K.F."/>
            <person name="Frisvad J.C."/>
            <person name="Workman M."/>
            <person name="Nielsen J."/>
        </authorList>
    </citation>
    <scope>NUCLEOTIDE SEQUENCE [LARGE SCALE GENOMIC DNA]</scope>
    <source>
        <strain evidence="4">IBT 11843</strain>
    </source>
</reference>
<comment type="caution">
    <text evidence="3">The sequence shown here is derived from an EMBL/GenBank/DDBJ whole genome shotgun (WGS) entry which is preliminary data.</text>
</comment>
<organism evidence="3 4">
    <name type="scientific">Penicillium decumbens</name>
    <dbReference type="NCBI Taxonomy" id="69771"/>
    <lineage>
        <taxon>Eukaryota</taxon>
        <taxon>Fungi</taxon>
        <taxon>Dikarya</taxon>
        <taxon>Ascomycota</taxon>
        <taxon>Pezizomycotina</taxon>
        <taxon>Eurotiomycetes</taxon>
        <taxon>Eurotiomycetidae</taxon>
        <taxon>Eurotiales</taxon>
        <taxon>Aspergillaceae</taxon>
        <taxon>Penicillium</taxon>
    </lineage>
</organism>
<evidence type="ECO:0000256" key="2">
    <source>
        <dbReference type="SAM" id="Phobius"/>
    </source>
</evidence>
<feature type="transmembrane region" description="Helical" evidence="2">
    <location>
        <begin position="276"/>
        <end position="295"/>
    </location>
</feature>
<keyword evidence="2" id="KW-0812">Transmembrane</keyword>
<feature type="transmembrane region" description="Helical" evidence="2">
    <location>
        <begin position="301"/>
        <end position="321"/>
    </location>
</feature>
<dbReference type="OrthoDB" id="5089392at2759"/>
<name>A0A1V6PEU6_PENDC</name>
<feature type="transmembrane region" description="Helical" evidence="2">
    <location>
        <begin position="111"/>
        <end position="131"/>
    </location>
</feature>
<feature type="transmembrane region" description="Helical" evidence="2">
    <location>
        <begin position="187"/>
        <end position="210"/>
    </location>
</feature>
<evidence type="ECO:0000313" key="3">
    <source>
        <dbReference type="EMBL" id="OQD75609.1"/>
    </source>
</evidence>
<evidence type="ECO:0008006" key="5">
    <source>
        <dbReference type="Google" id="ProtNLM"/>
    </source>
</evidence>
<sequence length="487" mass="55363">MALPGESSDTLIAPSPIHPKPSQVDPEPEHSVIESASPIRKLLREASDITWQESLEIQDTVTMVRRSRGRFKLLHQQQFRNSLLASVGYLELANAGDFAANVWNEIPVPTFAAWLMGIGGTLALGMAFVAVQDFRLSWRNVRLLRDEKEHLQRLRQYHSKNHELARLLDSRLGVGMREIGTEVVDRICMDILLGAGSILVGVGTLMAIGGANPRVFMASNLLSGYIGNGLAAAFGLLNAIWSWYLIQRFRKHDAAVRKSEPSDDIRRRLHTRFRRFQWHAFINGINGLVAGAGSMVTAKRWWGYVVLIPCIISLIMCNYFWRQKLGYDRPVLGHVSLARMQLTPLLDDLEYAIAMQSGLSGPDISLPQTILKDQSYESMLQFIIRNRMLEIYADSLARNKKIRSILLEVPVSNEPGRIVINHDILLRLFSHQRHAQVLLDHARRFLRTEGVRVFTHRERHLLELLGYAVWRDQMGTAETRETTIERK</sequence>
<evidence type="ECO:0000256" key="1">
    <source>
        <dbReference type="SAM" id="MobiDB-lite"/>
    </source>
</evidence>